<feature type="transmembrane region" description="Helical" evidence="4">
    <location>
        <begin position="298"/>
        <end position="325"/>
    </location>
</feature>
<feature type="transmembrane region" description="Helical" evidence="4">
    <location>
        <begin position="231"/>
        <end position="250"/>
    </location>
</feature>
<feature type="transmembrane region" description="Helical" evidence="4">
    <location>
        <begin position="265"/>
        <end position="286"/>
    </location>
</feature>
<organism evidence="5">
    <name type="scientific">Oceaniferula spumae</name>
    <dbReference type="NCBI Taxonomy" id="2979115"/>
    <lineage>
        <taxon>Bacteria</taxon>
        <taxon>Pseudomonadati</taxon>
        <taxon>Verrucomicrobiota</taxon>
        <taxon>Verrucomicrobiia</taxon>
        <taxon>Verrucomicrobiales</taxon>
        <taxon>Verrucomicrobiaceae</taxon>
        <taxon>Oceaniferula</taxon>
    </lineage>
</organism>
<dbReference type="KEGG" id="osu:NT6N_08580"/>
<keyword evidence="2 4" id="KW-1133">Transmembrane helix</keyword>
<dbReference type="InterPro" id="IPR011701">
    <property type="entry name" value="MFS"/>
</dbReference>
<dbReference type="CDD" id="cd06174">
    <property type="entry name" value="MFS"/>
    <property type="match status" value="1"/>
</dbReference>
<gene>
    <name evidence="5" type="ORF">NT6N_08580</name>
</gene>
<dbReference type="Gene3D" id="1.20.1250.20">
    <property type="entry name" value="MFS general substrate transporter like domains"/>
    <property type="match status" value="1"/>
</dbReference>
<dbReference type="GO" id="GO:0022857">
    <property type="term" value="F:transmembrane transporter activity"/>
    <property type="evidence" value="ECO:0007669"/>
    <property type="project" value="InterPro"/>
</dbReference>
<dbReference type="EMBL" id="AP026866">
    <property type="protein sequence ID" value="BDS05818.1"/>
    <property type="molecule type" value="Genomic_DNA"/>
</dbReference>
<keyword evidence="3 4" id="KW-0472">Membrane</keyword>
<dbReference type="Pfam" id="PF07690">
    <property type="entry name" value="MFS_1"/>
    <property type="match status" value="1"/>
</dbReference>
<feature type="transmembrane region" description="Helical" evidence="4">
    <location>
        <begin position="21"/>
        <end position="39"/>
    </location>
</feature>
<feature type="transmembrane region" description="Helical" evidence="4">
    <location>
        <begin position="84"/>
        <end position="104"/>
    </location>
</feature>
<accession>A0AAT9FIN2</accession>
<evidence type="ECO:0000256" key="2">
    <source>
        <dbReference type="ARBA" id="ARBA00022989"/>
    </source>
</evidence>
<sequence length="421" mass="46517">MHPLTAFFSRSTQIKPSEIKAALTAFLFIFILMASYMIIKPVRDALPSDWGDVTLAEQWTLTFIVSTIAVSIYNVFASKIALRVLVPGVFVFFAMSFTGLYVAYKSGAEVTLLGKIFYVWSSVFSLFHISVFWSFISQQYSKEESKRIFGFINTGASAGAICGPLLVVLLAQSMSVANTLLVASGGLLLTLPLIWKLNIYLNRNGSDAEGNQELSPNPFSGFQELITHKRLLGIAAFIFMFTSISAFLYSTQKNVLAEFSEEKRTFWLGLVELVTNSLTIIIGIFATNRLSRRFGMPVTLSLVPFLVAALILVLSVNPVVLYVLALQVVRRAGNYAITRPAREILFTAVDREARFKTKPIIDVAVYRGGDVFWIWIIAMLGDGYFNLGLSTILCVGAGIAILWGVIGIYLGKKHDADEAED</sequence>
<feature type="transmembrane region" description="Helical" evidence="4">
    <location>
        <begin position="387"/>
        <end position="410"/>
    </location>
</feature>
<protein>
    <submittedName>
        <fullName evidence="5">MFS transporter</fullName>
    </submittedName>
</protein>
<evidence type="ECO:0000313" key="5">
    <source>
        <dbReference type="EMBL" id="BDS05818.1"/>
    </source>
</evidence>
<feature type="transmembrane region" description="Helical" evidence="4">
    <location>
        <begin position="59"/>
        <end position="77"/>
    </location>
</feature>
<feature type="transmembrane region" description="Helical" evidence="4">
    <location>
        <begin position="148"/>
        <end position="170"/>
    </location>
</feature>
<feature type="transmembrane region" description="Helical" evidence="4">
    <location>
        <begin position="116"/>
        <end position="136"/>
    </location>
</feature>
<evidence type="ECO:0000256" key="3">
    <source>
        <dbReference type="ARBA" id="ARBA00023136"/>
    </source>
</evidence>
<evidence type="ECO:0000256" key="4">
    <source>
        <dbReference type="SAM" id="Phobius"/>
    </source>
</evidence>
<evidence type="ECO:0000256" key="1">
    <source>
        <dbReference type="ARBA" id="ARBA00022692"/>
    </source>
</evidence>
<reference evidence="5" key="1">
    <citation type="submission" date="2024-07" db="EMBL/GenBank/DDBJ databases">
        <title>Complete genome sequence of Verrucomicrobiaceae bacterium NT6N.</title>
        <authorList>
            <person name="Huang C."/>
            <person name="Takami H."/>
            <person name="Hamasaki K."/>
        </authorList>
    </citation>
    <scope>NUCLEOTIDE SEQUENCE</scope>
    <source>
        <strain evidence="5">NT6N</strain>
    </source>
</reference>
<dbReference type="InterPro" id="IPR036259">
    <property type="entry name" value="MFS_trans_sf"/>
</dbReference>
<name>A0AAT9FIN2_9BACT</name>
<proteinExistence type="predicted"/>
<feature type="transmembrane region" description="Helical" evidence="4">
    <location>
        <begin position="176"/>
        <end position="195"/>
    </location>
</feature>
<dbReference type="PANTHER" id="PTHR43596:SF1">
    <property type="entry name" value="ADP,ATP CARRIER PROTEIN"/>
    <property type="match status" value="1"/>
</dbReference>
<dbReference type="SUPFAM" id="SSF103473">
    <property type="entry name" value="MFS general substrate transporter"/>
    <property type="match status" value="1"/>
</dbReference>
<keyword evidence="1 4" id="KW-0812">Transmembrane</keyword>
<dbReference type="PANTHER" id="PTHR43596">
    <property type="entry name" value="ADP,ATP CARRIER PROTEIN"/>
    <property type="match status" value="1"/>
</dbReference>
<dbReference type="AlphaFoldDB" id="A0AAT9FIN2"/>